<accession>A0DW69</accession>
<organism evidence="2 3">
    <name type="scientific">Paramecium tetraurelia</name>
    <dbReference type="NCBI Taxonomy" id="5888"/>
    <lineage>
        <taxon>Eukaryota</taxon>
        <taxon>Sar</taxon>
        <taxon>Alveolata</taxon>
        <taxon>Ciliophora</taxon>
        <taxon>Intramacronucleata</taxon>
        <taxon>Oligohymenophorea</taxon>
        <taxon>Peniculida</taxon>
        <taxon>Parameciidae</taxon>
        <taxon>Paramecium</taxon>
    </lineage>
</organism>
<dbReference type="OrthoDB" id="297062at2759"/>
<keyword evidence="1" id="KW-0812">Transmembrane</keyword>
<dbReference type="Proteomes" id="UP000000600">
    <property type="component" value="Unassembled WGS sequence"/>
</dbReference>
<protein>
    <recommendedName>
        <fullName evidence="4">Transmembrane protein</fullName>
    </recommendedName>
</protein>
<name>A0DW69_PARTE</name>
<dbReference type="KEGG" id="ptm:GSPATT00020939001"/>
<gene>
    <name evidence="2" type="ORF">GSPATT00020939001</name>
</gene>
<dbReference type="RefSeq" id="XP_001454683.1">
    <property type="nucleotide sequence ID" value="XM_001454646.1"/>
</dbReference>
<keyword evidence="1" id="KW-0472">Membrane</keyword>
<dbReference type="InParanoid" id="A0DW69"/>
<dbReference type="HOGENOM" id="CLU_1781052_0_0_1"/>
<evidence type="ECO:0000313" key="3">
    <source>
        <dbReference type="Proteomes" id="UP000000600"/>
    </source>
</evidence>
<evidence type="ECO:0008006" key="4">
    <source>
        <dbReference type="Google" id="ProtNLM"/>
    </source>
</evidence>
<proteinExistence type="predicted"/>
<sequence length="146" mass="17712">MKQSQISSFIRAQSQVFEYQDLNLSDFNTNYRKPMYMRQLRINQQNNHEFSKNMKKQIQNIQYLEKNREIMKSNKIKNQDQKLMTIEEFKKVQKQKRISISKEIYGKFIQEKQNEFLKLLSFCLAILIILVLIFHQNEPVQIQGLF</sequence>
<dbReference type="EMBL" id="CT868607">
    <property type="protein sequence ID" value="CAK87286.1"/>
    <property type="molecule type" value="Genomic_DNA"/>
</dbReference>
<keyword evidence="3" id="KW-1185">Reference proteome</keyword>
<dbReference type="GeneID" id="5040468"/>
<dbReference type="AlphaFoldDB" id="A0DW69"/>
<keyword evidence="1" id="KW-1133">Transmembrane helix</keyword>
<dbReference type="OMA" id="NNHEFSK"/>
<reference evidence="2 3" key="1">
    <citation type="journal article" date="2006" name="Nature">
        <title>Global trends of whole-genome duplications revealed by the ciliate Paramecium tetraurelia.</title>
        <authorList>
            <consortium name="Genoscope"/>
            <person name="Aury J.-M."/>
            <person name="Jaillon O."/>
            <person name="Duret L."/>
            <person name="Noel B."/>
            <person name="Jubin C."/>
            <person name="Porcel B.M."/>
            <person name="Segurens B."/>
            <person name="Daubin V."/>
            <person name="Anthouard V."/>
            <person name="Aiach N."/>
            <person name="Arnaiz O."/>
            <person name="Billaut A."/>
            <person name="Beisson J."/>
            <person name="Blanc I."/>
            <person name="Bouhouche K."/>
            <person name="Camara F."/>
            <person name="Duharcourt S."/>
            <person name="Guigo R."/>
            <person name="Gogendeau D."/>
            <person name="Katinka M."/>
            <person name="Keller A.-M."/>
            <person name="Kissmehl R."/>
            <person name="Klotz C."/>
            <person name="Koll F."/>
            <person name="Le Moue A."/>
            <person name="Lepere C."/>
            <person name="Malinsky S."/>
            <person name="Nowacki M."/>
            <person name="Nowak J.K."/>
            <person name="Plattner H."/>
            <person name="Poulain J."/>
            <person name="Ruiz F."/>
            <person name="Serrano V."/>
            <person name="Zagulski M."/>
            <person name="Dessen P."/>
            <person name="Betermier M."/>
            <person name="Weissenbach J."/>
            <person name="Scarpelli C."/>
            <person name="Schachter V."/>
            <person name="Sperling L."/>
            <person name="Meyer E."/>
            <person name="Cohen J."/>
            <person name="Wincker P."/>
        </authorList>
    </citation>
    <scope>NUCLEOTIDE SEQUENCE [LARGE SCALE GENOMIC DNA]</scope>
    <source>
        <strain evidence="2 3">Stock d4-2</strain>
    </source>
</reference>
<evidence type="ECO:0000256" key="1">
    <source>
        <dbReference type="SAM" id="Phobius"/>
    </source>
</evidence>
<evidence type="ECO:0000313" key="2">
    <source>
        <dbReference type="EMBL" id="CAK87286.1"/>
    </source>
</evidence>
<feature type="transmembrane region" description="Helical" evidence="1">
    <location>
        <begin position="116"/>
        <end position="135"/>
    </location>
</feature>